<gene>
    <name evidence="3" type="ORF">Vbra_21284</name>
</gene>
<keyword evidence="4" id="KW-1185">Reference proteome</keyword>
<evidence type="ECO:0000313" key="3">
    <source>
        <dbReference type="EMBL" id="CEM12993.1"/>
    </source>
</evidence>
<keyword evidence="1" id="KW-1133">Transmembrane helix</keyword>
<dbReference type="EMBL" id="CDMY01000441">
    <property type="protein sequence ID" value="CEM12993.1"/>
    <property type="molecule type" value="Genomic_DNA"/>
</dbReference>
<dbReference type="VEuPathDB" id="CryptoDB:Vbra_21284"/>
<feature type="signal peptide" evidence="2">
    <location>
        <begin position="1"/>
        <end position="19"/>
    </location>
</feature>
<name>A0A0G4FI30_VITBC</name>
<reference evidence="3 4" key="1">
    <citation type="submission" date="2014-11" db="EMBL/GenBank/DDBJ databases">
        <authorList>
            <person name="Zhu J."/>
            <person name="Qi W."/>
            <person name="Song R."/>
        </authorList>
    </citation>
    <scope>NUCLEOTIDE SEQUENCE [LARGE SCALE GENOMIC DNA]</scope>
</reference>
<proteinExistence type="predicted"/>
<keyword evidence="1" id="KW-0472">Membrane</keyword>
<feature type="transmembrane region" description="Helical" evidence="1">
    <location>
        <begin position="133"/>
        <end position="154"/>
    </location>
</feature>
<evidence type="ECO:0000313" key="4">
    <source>
        <dbReference type="Proteomes" id="UP000041254"/>
    </source>
</evidence>
<evidence type="ECO:0008006" key="5">
    <source>
        <dbReference type="Google" id="ProtNLM"/>
    </source>
</evidence>
<feature type="chain" id="PRO_5005189135" description="EGF-like domain-containing protein" evidence="2">
    <location>
        <begin position="20"/>
        <end position="182"/>
    </location>
</feature>
<dbReference type="AlphaFoldDB" id="A0A0G4FI30"/>
<organism evidence="3 4">
    <name type="scientific">Vitrella brassicaformis (strain CCMP3155)</name>
    <dbReference type="NCBI Taxonomy" id="1169540"/>
    <lineage>
        <taxon>Eukaryota</taxon>
        <taxon>Sar</taxon>
        <taxon>Alveolata</taxon>
        <taxon>Colpodellida</taxon>
        <taxon>Vitrellaceae</taxon>
        <taxon>Vitrella</taxon>
    </lineage>
</organism>
<keyword evidence="1" id="KW-0812">Transmembrane</keyword>
<accession>A0A0G4FI30</accession>
<sequence>MEVLIAFALLLGFFQLSSISSPLVQPPLNQASSPIPSPHRPRAFLHQSGRRALVSLQSLLTRTGSALQSERRAAAQPTTADSQDTADNALQAQDVTAYGPIRRSYTKPAHDRKCICSLPFGARFHCLGAEACFLIAFGLALCTIFVLLLGAVCIHNYHEKTVNALLVPQQDSPRDYVYGAGR</sequence>
<keyword evidence="2" id="KW-0732">Signal</keyword>
<dbReference type="Proteomes" id="UP000041254">
    <property type="component" value="Unassembled WGS sequence"/>
</dbReference>
<evidence type="ECO:0000256" key="2">
    <source>
        <dbReference type="SAM" id="SignalP"/>
    </source>
</evidence>
<protein>
    <recommendedName>
        <fullName evidence="5">EGF-like domain-containing protein</fullName>
    </recommendedName>
</protein>
<dbReference type="InParanoid" id="A0A0G4FI30"/>
<evidence type="ECO:0000256" key="1">
    <source>
        <dbReference type="SAM" id="Phobius"/>
    </source>
</evidence>